<protein>
    <recommendedName>
        <fullName evidence="6">Elongation factor Tu</fullName>
    </recommendedName>
</protein>
<keyword evidence="4" id="KW-0648">Protein biosynthesis</keyword>
<proteinExistence type="inferred from homology"/>
<dbReference type="SUPFAM" id="SSF52540">
    <property type="entry name" value="P-loop containing nucleoside triphosphate hydrolases"/>
    <property type="match status" value="1"/>
</dbReference>
<evidence type="ECO:0000256" key="3">
    <source>
        <dbReference type="ARBA" id="ARBA00022768"/>
    </source>
</evidence>
<dbReference type="RefSeq" id="YP_007890809.1">
    <property type="nucleotide sequence ID" value="NC_021128.1"/>
</dbReference>
<dbReference type="InterPro" id="IPR004160">
    <property type="entry name" value="Transl_elong_EFTu/EF1A_C"/>
</dbReference>
<dbReference type="InterPro" id="IPR009001">
    <property type="entry name" value="Transl_elong_EF1A/Init_IF2_C"/>
</dbReference>
<accession>M4QD94</accession>
<dbReference type="GO" id="GO:0070125">
    <property type="term" value="P:mitochondrial translational elongation"/>
    <property type="evidence" value="ECO:0007669"/>
    <property type="project" value="TreeGrafter"/>
</dbReference>
<dbReference type="PROSITE" id="PS00301">
    <property type="entry name" value="G_TR_1"/>
    <property type="match status" value="1"/>
</dbReference>
<dbReference type="CDD" id="cd03697">
    <property type="entry name" value="EFTU_II"/>
    <property type="match status" value="1"/>
</dbReference>
<dbReference type="HAMAP" id="MF_00118_B">
    <property type="entry name" value="EF_Tu_B"/>
    <property type="match status" value="1"/>
</dbReference>
<reference evidence="8" key="3">
    <citation type="journal article" date="2006" name="RNA">
        <title>Hybrid E. coli--Mitochondrial ribonuclease P RNAs are catalytically active.</title>
        <authorList>
            <person name="Seif E."/>
            <person name="Cadieux A."/>
            <person name="Lang B.F."/>
        </authorList>
    </citation>
    <scope>NUCLEOTIDE SEQUENCE</scope>
    <source>
        <strain evidence="8">ATCC 50688</strain>
    </source>
</reference>
<dbReference type="InterPro" id="IPR027417">
    <property type="entry name" value="P-loop_NTPase"/>
</dbReference>
<dbReference type="Gene3D" id="2.40.30.10">
    <property type="entry name" value="Translation factors"/>
    <property type="match status" value="2"/>
</dbReference>
<keyword evidence="3 6" id="KW-0251">Elongation factor</keyword>
<dbReference type="FunFam" id="3.40.50.300:FF:000003">
    <property type="entry name" value="Elongation factor Tu"/>
    <property type="match status" value="1"/>
</dbReference>
<dbReference type="Gene3D" id="3.40.50.300">
    <property type="entry name" value="P-loop containing nucleotide triphosphate hydrolases"/>
    <property type="match status" value="1"/>
</dbReference>
<dbReference type="Pfam" id="PF00009">
    <property type="entry name" value="GTP_EFTU"/>
    <property type="match status" value="1"/>
</dbReference>
<dbReference type="InterPro" id="IPR005225">
    <property type="entry name" value="Small_GTP-bd"/>
</dbReference>
<reference evidence="8" key="4">
    <citation type="journal article" date="2013" name="Genome Biol. Evol.">
        <title>Strikingly bacteria-like and gene-rich mitochondrial genomes throughout jakobid protists.</title>
        <authorList>
            <person name="Burger G."/>
            <person name="Gray M.W."/>
            <person name="Forget L."/>
            <person name="Lang B.F."/>
        </authorList>
    </citation>
    <scope>NUCLEOTIDE SEQUENCE</scope>
    <source>
        <strain evidence="8">ATCC 50688</strain>
    </source>
</reference>
<dbReference type="NCBIfam" id="NF009373">
    <property type="entry name" value="PRK12736.1"/>
    <property type="match status" value="1"/>
</dbReference>
<dbReference type="NCBIfam" id="TIGR00485">
    <property type="entry name" value="EF-Tu"/>
    <property type="match status" value="1"/>
</dbReference>
<evidence type="ECO:0000256" key="5">
    <source>
        <dbReference type="ARBA" id="ARBA00023134"/>
    </source>
</evidence>
<reference evidence="8" key="1">
    <citation type="journal article" date="2003" name="Mol. Biol. Evol.">
        <title>Structure of the bc1 complex from Seculamonas ecuadoriensis, a jakobid flagellate with an ancestral mitochondrial genome.</title>
        <authorList>
            <person name="Marx S."/>
            <person name="Baumgartner M."/>
            <person name="Kannan S."/>
            <person name="Braun H.P."/>
            <person name="Lang B.F."/>
            <person name="Burger G."/>
        </authorList>
    </citation>
    <scope>NUCLEOTIDE SEQUENCE</scope>
    <source>
        <strain evidence="8">ATCC 50688</strain>
    </source>
</reference>
<dbReference type="PRINTS" id="PR00315">
    <property type="entry name" value="ELONGATNFCT"/>
</dbReference>
<evidence type="ECO:0000256" key="2">
    <source>
        <dbReference type="ARBA" id="ARBA00022741"/>
    </source>
</evidence>
<dbReference type="SUPFAM" id="SSF50447">
    <property type="entry name" value="Translation proteins"/>
    <property type="match status" value="1"/>
</dbReference>
<feature type="domain" description="Tr-type G" evidence="7">
    <location>
        <begin position="10"/>
        <end position="204"/>
    </location>
</feature>
<dbReference type="NCBIfam" id="NF000766">
    <property type="entry name" value="PRK00049.1"/>
    <property type="match status" value="1"/>
</dbReference>
<dbReference type="GO" id="GO:0003924">
    <property type="term" value="F:GTPase activity"/>
    <property type="evidence" value="ECO:0007669"/>
    <property type="project" value="UniProtKB-UniRule"/>
</dbReference>
<dbReference type="InterPro" id="IPR050055">
    <property type="entry name" value="EF-Tu_GTPase"/>
</dbReference>
<geneLocation type="mitochondrion" evidence="8"/>
<reference evidence="8" key="2">
    <citation type="journal article" date="2004" name="RNA">
        <title>Mitochondrial 3' tRNA editing in the jakobid Seculamonas ecuadoriensis: a novel mechanism and implications for tRNA processing.</title>
        <authorList>
            <person name="Leigh J."/>
            <person name="Lang B.F."/>
        </authorList>
    </citation>
    <scope>NUCLEOTIDE SEQUENCE</scope>
    <source>
        <strain evidence="8">ATCC 50688</strain>
    </source>
</reference>
<keyword evidence="2 6" id="KW-0547">Nucleotide-binding</keyword>
<dbReference type="Pfam" id="PF03144">
    <property type="entry name" value="GTP_EFTU_D2"/>
    <property type="match status" value="1"/>
</dbReference>
<keyword evidence="5 6" id="KW-0342">GTP-binding</keyword>
<dbReference type="PANTHER" id="PTHR43721">
    <property type="entry name" value="ELONGATION FACTOR TU-RELATED"/>
    <property type="match status" value="1"/>
</dbReference>
<comment type="function">
    <text evidence="6">This protein promotes the GTP-dependent binding of aminoacyl-tRNA to the A-site of ribosomes during protein biosynthesis.</text>
</comment>
<comment type="similarity">
    <text evidence="1 6">Belongs to the TRAFAC class translation factor GTPase superfamily. Classic translation factor GTPase family. EF-Tu/EF-1A subfamily.</text>
</comment>
<dbReference type="InterPro" id="IPR004541">
    <property type="entry name" value="Transl_elong_EFTu/EF1A_bac/org"/>
</dbReference>
<evidence type="ECO:0000313" key="8">
    <source>
        <dbReference type="EMBL" id="AGH24504.1"/>
    </source>
</evidence>
<sequence>MAKQKFERKKPHCNIGTIGHVDHGKTSLTAAITKVLANTGGAIYTAYDQIDKAPEEKKRGITISTSHVEYETENRHYAHIDCPGHEDYVKNMITGAAQMDGAILVVSAADGPMPQTREHILLARQVGVPSLVVFLNKVDMVNDPEMLELVEMEVRELLMAYEFPGDQIPIIRGSALKALEGDPAGTKSILELMQAVDSYIPQPERSLDKAFLMPVEDVFSISGRGTVVTGRVEQGKLKVGDAVEIVGFNDTIKTTCTGIEMFHKLLDNAEAGDNIGLLLRGVERNNVQRGQVICQPGSIKAHTKFQAKVYVLSKEEGGRHKPFFGNYRPQFFFRTADVTGRIDLPKDVEMVMPGDHVNLDIELIVPIPVNEGIRFAIREGGRTIGAGVVAKIIA</sequence>
<dbReference type="CDD" id="cd01884">
    <property type="entry name" value="EF_Tu"/>
    <property type="match status" value="1"/>
</dbReference>
<dbReference type="AlphaFoldDB" id="M4QD94"/>
<dbReference type="InterPro" id="IPR004161">
    <property type="entry name" value="EFTu-like_2"/>
</dbReference>
<keyword evidence="8" id="KW-0496">Mitochondrion</keyword>
<dbReference type="InterPro" id="IPR000795">
    <property type="entry name" value="T_Tr_GTP-bd_dom"/>
</dbReference>
<dbReference type="InterPro" id="IPR031157">
    <property type="entry name" value="G_TR_CS"/>
</dbReference>
<name>M4QD94_SECEC</name>
<dbReference type="NCBIfam" id="TIGR00231">
    <property type="entry name" value="small_GTP"/>
    <property type="match status" value="1"/>
</dbReference>
<evidence type="ECO:0000256" key="1">
    <source>
        <dbReference type="ARBA" id="ARBA00007249"/>
    </source>
</evidence>
<dbReference type="InterPro" id="IPR033720">
    <property type="entry name" value="EFTU_2"/>
</dbReference>
<gene>
    <name evidence="8" type="primary">tufA</name>
</gene>
<evidence type="ECO:0000259" key="7">
    <source>
        <dbReference type="PROSITE" id="PS51722"/>
    </source>
</evidence>
<dbReference type="PROSITE" id="PS51722">
    <property type="entry name" value="G_TR_2"/>
    <property type="match status" value="1"/>
</dbReference>
<dbReference type="GO" id="GO:0005525">
    <property type="term" value="F:GTP binding"/>
    <property type="evidence" value="ECO:0007669"/>
    <property type="project" value="UniProtKB-UniRule"/>
</dbReference>
<organism evidence="8">
    <name type="scientific">Seculamonas ecuadoriensis</name>
    <name type="common">Flagellate</name>
    <dbReference type="NCBI Taxonomy" id="221724"/>
    <lineage>
        <taxon>Eukaryota</taxon>
        <taxon>Discoba</taxon>
        <taxon>Jakobida</taxon>
        <taxon>Histionina</taxon>
        <taxon>Seculamonas</taxon>
    </lineage>
</organism>
<dbReference type="PANTHER" id="PTHR43721:SF22">
    <property type="entry name" value="ELONGATION FACTOR TU, MITOCHONDRIAL"/>
    <property type="match status" value="1"/>
</dbReference>
<dbReference type="EMBL" id="KC353359">
    <property type="protein sequence ID" value="AGH24504.1"/>
    <property type="molecule type" value="Genomic_DNA"/>
</dbReference>
<dbReference type="InterPro" id="IPR041709">
    <property type="entry name" value="EF-Tu_GTP-bd"/>
</dbReference>
<dbReference type="SUPFAM" id="SSF50465">
    <property type="entry name" value="EF-Tu/eEF-1alpha/eIF2-gamma C-terminal domain"/>
    <property type="match status" value="1"/>
</dbReference>
<dbReference type="CDD" id="cd03707">
    <property type="entry name" value="EFTU_III"/>
    <property type="match status" value="1"/>
</dbReference>
<dbReference type="GO" id="GO:0005739">
    <property type="term" value="C:mitochondrion"/>
    <property type="evidence" value="ECO:0007669"/>
    <property type="project" value="TreeGrafter"/>
</dbReference>
<dbReference type="InterPro" id="IPR009000">
    <property type="entry name" value="Transl_B-barrel_sf"/>
</dbReference>
<dbReference type="Pfam" id="PF03143">
    <property type="entry name" value="GTP_EFTU_D3"/>
    <property type="match status" value="1"/>
</dbReference>
<evidence type="ECO:0000256" key="4">
    <source>
        <dbReference type="ARBA" id="ARBA00022917"/>
    </source>
</evidence>
<dbReference type="NCBIfam" id="NF009372">
    <property type="entry name" value="PRK12735.1"/>
    <property type="match status" value="1"/>
</dbReference>
<dbReference type="FunFam" id="2.40.30.10:FF:000001">
    <property type="entry name" value="Elongation factor Tu"/>
    <property type="match status" value="1"/>
</dbReference>
<dbReference type="GO" id="GO:0003746">
    <property type="term" value="F:translation elongation factor activity"/>
    <property type="evidence" value="ECO:0007669"/>
    <property type="project" value="UniProtKB-UniRule"/>
</dbReference>
<evidence type="ECO:0000256" key="6">
    <source>
        <dbReference type="RuleBase" id="RU000325"/>
    </source>
</evidence>
<dbReference type="GeneID" id="15333297"/>